<dbReference type="EMBL" id="BORW01000002">
    <property type="protein sequence ID" value="GIO65787.1"/>
    <property type="molecule type" value="Genomic_DNA"/>
</dbReference>
<reference evidence="7 8" key="1">
    <citation type="submission" date="2021-03" db="EMBL/GenBank/DDBJ databases">
        <title>Antimicrobial resistance genes in bacteria isolated from Japanese honey, and their potential for conferring macrolide and lincosamide resistance in the American foulbrood pathogen Paenibacillus larvae.</title>
        <authorList>
            <person name="Okamoto M."/>
            <person name="Kumagai M."/>
            <person name="Kanamori H."/>
            <person name="Takamatsu D."/>
        </authorList>
    </citation>
    <scope>NUCLEOTIDE SEQUENCE [LARGE SCALE GENOMIC DNA]</scope>
    <source>
        <strain evidence="7 8">J21TS3</strain>
    </source>
</reference>
<dbReference type="Pfam" id="PF02492">
    <property type="entry name" value="cobW"/>
    <property type="match status" value="1"/>
</dbReference>
<evidence type="ECO:0000256" key="5">
    <source>
        <dbReference type="ARBA" id="ARBA00049117"/>
    </source>
</evidence>
<dbReference type="Gene3D" id="3.30.1220.10">
    <property type="entry name" value="CobW-like, C-terminal domain"/>
    <property type="match status" value="1"/>
</dbReference>
<dbReference type="InterPro" id="IPR003495">
    <property type="entry name" value="CobW/HypB/UreG_nucleotide-bd"/>
</dbReference>
<dbReference type="Pfam" id="PF07683">
    <property type="entry name" value="CobW_C"/>
    <property type="match status" value="1"/>
</dbReference>
<comment type="catalytic activity">
    <reaction evidence="5">
        <text>GTP + H2O = GDP + phosphate + H(+)</text>
        <dbReference type="Rhea" id="RHEA:19669"/>
        <dbReference type="ChEBI" id="CHEBI:15377"/>
        <dbReference type="ChEBI" id="CHEBI:15378"/>
        <dbReference type="ChEBI" id="CHEBI:37565"/>
        <dbReference type="ChEBI" id="CHEBI:43474"/>
        <dbReference type="ChEBI" id="CHEBI:58189"/>
    </reaction>
    <physiologicalReaction direction="left-to-right" evidence="5">
        <dbReference type="Rhea" id="RHEA:19670"/>
    </physiologicalReaction>
</comment>
<dbReference type="SUPFAM" id="SSF52540">
    <property type="entry name" value="P-loop containing nucleoside triphosphate hydrolases"/>
    <property type="match status" value="1"/>
</dbReference>
<dbReference type="InterPro" id="IPR011629">
    <property type="entry name" value="CobW-like_C"/>
</dbReference>
<evidence type="ECO:0000256" key="4">
    <source>
        <dbReference type="ARBA" id="ARBA00034320"/>
    </source>
</evidence>
<keyword evidence="8" id="KW-1185">Reference proteome</keyword>
<dbReference type="PANTHER" id="PTHR13748">
    <property type="entry name" value="COBW-RELATED"/>
    <property type="match status" value="1"/>
</dbReference>
<name>A0ABQ4LR95_9BACL</name>
<evidence type="ECO:0000313" key="8">
    <source>
        <dbReference type="Proteomes" id="UP000680638"/>
    </source>
</evidence>
<evidence type="ECO:0000256" key="2">
    <source>
        <dbReference type="ARBA" id="ARBA00022801"/>
    </source>
</evidence>
<feature type="domain" description="CobW C-terminal" evidence="6">
    <location>
        <begin position="247"/>
        <end position="337"/>
    </location>
</feature>
<organism evidence="7 8">
    <name type="scientific">Paenibacillus cookii</name>
    <dbReference type="NCBI Taxonomy" id="157839"/>
    <lineage>
        <taxon>Bacteria</taxon>
        <taxon>Bacillati</taxon>
        <taxon>Bacillota</taxon>
        <taxon>Bacilli</taxon>
        <taxon>Bacillales</taxon>
        <taxon>Paenibacillaceae</taxon>
        <taxon>Paenibacillus</taxon>
    </lineage>
</organism>
<dbReference type="SUPFAM" id="SSF90002">
    <property type="entry name" value="Hypothetical protein YjiA, C-terminal domain"/>
    <property type="match status" value="1"/>
</dbReference>
<dbReference type="SMART" id="SM00833">
    <property type="entry name" value="CobW_C"/>
    <property type="match status" value="1"/>
</dbReference>
<dbReference type="InterPro" id="IPR051316">
    <property type="entry name" value="Zinc-reg_GTPase_activator"/>
</dbReference>
<dbReference type="InterPro" id="IPR036627">
    <property type="entry name" value="CobW-likC_sf"/>
</dbReference>
<dbReference type="InterPro" id="IPR027417">
    <property type="entry name" value="P-loop_NTPase"/>
</dbReference>
<comment type="caution">
    <text evidence="7">The sequence shown here is derived from an EMBL/GenBank/DDBJ whole genome shotgun (WGS) entry which is preliminary data.</text>
</comment>
<evidence type="ECO:0000256" key="3">
    <source>
        <dbReference type="ARBA" id="ARBA00023186"/>
    </source>
</evidence>
<dbReference type="Gene3D" id="3.40.50.300">
    <property type="entry name" value="P-loop containing nucleotide triphosphate hydrolases"/>
    <property type="match status" value="1"/>
</dbReference>
<sequence length="338" mass="37548">MQTPVILLSGFLGSGKTTLLLSLIQESKRRGLRPGILMNELGKRDVDGTILEEHADIQVEKLLDGCVCCSRKSELPYSLALLQDQRPDVIYIELTGVADPYEIKTVLHGPEFRNCLKLHHTITLLDAENALEYASRFSADKRLVQTLRKQLETADLIAVNKSDLVSRDMLAKIENMVRKHNMTAKLTFTTYSRIPLPDLLQGISPKASNSHAPTVAGAITKPVQVHSAIPDGHRHGASETSGSFSRVGTVTLTFPRQSPERKLSRERLESFFQSWGDSLMRAKGHVALDQGGPVRLVQYAGGRTSWEDSRYPGSPYLVCIGMDLNETQLKETWAALFR</sequence>
<dbReference type="Proteomes" id="UP000680638">
    <property type="component" value="Unassembled WGS sequence"/>
</dbReference>
<dbReference type="PANTHER" id="PTHR13748:SF62">
    <property type="entry name" value="COBW DOMAIN-CONTAINING PROTEIN"/>
    <property type="match status" value="1"/>
</dbReference>
<dbReference type="CDD" id="cd03112">
    <property type="entry name" value="CobW-like"/>
    <property type="match status" value="1"/>
</dbReference>
<gene>
    <name evidence="7" type="ORF">J21TS3_06080</name>
</gene>
<dbReference type="RefSeq" id="WP_212947510.1">
    <property type="nucleotide sequence ID" value="NZ_BORW01000002.1"/>
</dbReference>
<proteinExistence type="inferred from homology"/>
<comment type="similarity">
    <text evidence="4">Belongs to the SIMIBI class G3E GTPase family. ZNG1 subfamily.</text>
</comment>
<keyword evidence="3" id="KW-0143">Chaperone</keyword>
<keyword evidence="2" id="KW-0378">Hydrolase</keyword>
<evidence type="ECO:0000313" key="7">
    <source>
        <dbReference type="EMBL" id="GIO65787.1"/>
    </source>
</evidence>
<evidence type="ECO:0000256" key="1">
    <source>
        <dbReference type="ARBA" id="ARBA00022741"/>
    </source>
</evidence>
<accession>A0ABQ4LR95</accession>
<keyword evidence="1" id="KW-0547">Nucleotide-binding</keyword>
<protein>
    <submittedName>
        <fullName evidence="7">G3E family GTPase</fullName>
    </submittedName>
</protein>
<evidence type="ECO:0000259" key="6">
    <source>
        <dbReference type="SMART" id="SM00833"/>
    </source>
</evidence>